<dbReference type="EMBL" id="BMAU01021304">
    <property type="protein sequence ID" value="GFY11065.1"/>
    <property type="molecule type" value="Genomic_DNA"/>
</dbReference>
<feature type="domain" description="Tc1-like transposase DDE" evidence="1">
    <location>
        <begin position="26"/>
        <end position="79"/>
    </location>
</feature>
<comment type="caution">
    <text evidence="2">The sequence shown here is derived from an EMBL/GenBank/DDBJ whole genome shotgun (WGS) entry which is preliminary data.</text>
</comment>
<name>A0A8X6SGL6_TRICX</name>
<dbReference type="Gene3D" id="3.30.420.10">
    <property type="entry name" value="Ribonuclease H-like superfamily/Ribonuclease H"/>
    <property type="match status" value="1"/>
</dbReference>
<dbReference type="Pfam" id="PF13358">
    <property type="entry name" value="DDE_3"/>
    <property type="match status" value="1"/>
</dbReference>
<proteinExistence type="predicted"/>
<protein>
    <submittedName>
        <fullName evidence="2">Transposable element Tcb2 transposase</fullName>
    </submittedName>
</protein>
<evidence type="ECO:0000313" key="3">
    <source>
        <dbReference type="Proteomes" id="UP000887159"/>
    </source>
</evidence>
<evidence type="ECO:0000259" key="1">
    <source>
        <dbReference type="Pfam" id="PF13358"/>
    </source>
</evidence>
<organism evidence="2 3">
    <name type="scientific">Trichonephila clavipes</name>
    <name type="common">Golden silk orbweaver</name>
    <name type="synonym">Nephila clavipes</name>
    <dbReference type="NCBI Taxonomy" id="2585209"/>
    <lineage>
        <taxon>Eukaryota</taxon>
        <taxon>Metazoa</taxon>
        <taxon>Ecdysozoa</taxon>
        <taxon>Arthropoda</taxon>
        <taxon>Chelicerata</taxon>
        <taxon>Arachnida</taxon>
        <taxon>Araneae</taxon>
        <taxon>Araneomorphae</taxon>
        <taxon>Entelegynae</taxon>
        <taxon>Araneoidea</taxon>
        <taxon>Nephilidae</taxon>
        <taxon>Trichonephila</taxon>
    </lineage>
</organism>
<keyword evidence="3" id="KW-1185">Reference proteome</keyword>
<dbReference type="InterPro" id="IPR036397">
    <property type="entry name" value="RNaseH_sf"/>
</dbReference>
<dbReference type="Proteomes" id="UP000887159">
    <property type="component" value="Unassembled WGS sequence"/>
</dbReference>
<accession>A0A8X6SGL6</accession>
<dbReference type="GO" id="GO:0003676">
    <property type="term" value="F:nucleic acid binding"/>
    <property type="evidence" value="ECO:0007669"/>
    <property type="project" value="InterPro"/>
</dbReference>
<reference evidence="2" key="1">
    <citation type="submission" date="2020-08" db="EMBL/GenBank/DDBJ databases">
        <title>Multicomponent nature underlies the extraordinary mechanical properties of spider dragline silk.</title>
        <authorList>
            <person name="Kono N."/>
            <person name="Nakamura H."/>
            <person name="Mori M."/>
            <person name="Yoshida Y."/>
            <person name="Ohtoshi R."/>
            <person name="Malay A.D."/>
            <person name="Moran D.A.P."/>
            <person name="Tomita M."/>
            <person name="Numata K."/>
            <person name="Arakawa K."/>
        </authorList>
    </citation>
    <scope>NUCLEOTIDE SEQUENCE</scope>
</reference>
<dbReference type="AlphaFoldDB" id="A0A8X6SGL6"/>
<dbReference type="InterPro" id="IPR038717">
    <property type="entry name" value="Tc1-like_DDE_dom"/>
</dbReference>
<gene>
    <name evidence="2" type="primary">X975_01565</name>
    <name evidence="2" type="ORF">TNCV_4470511</name>
</gene>
<evidence type="ECO:0000313" key="2">
    <source>
        <dbReference type="EMBL" id="GFY11065.1"/>
    </source>
</evidence>
<sequence>MAQRYANEILRPHIVPYVAAINDFFLLMHDNAKNHTACLVENFLEVETIQRMLRPACSLDLNLIEHVWDILRQRVAARPRPPNTVQDLEIALRQEWNSIPQSLIDDLIASMLNKCGAVLAALEDHTPY</sequence>